<dbReference type="STRING" id="1802362.A2806_00025"/>
<evidence type="ECO:0000256" key="2">
    <source>
        <dbReference type="ARBA" id="ARBA00022679"/>
    </source>
</evidence>
<keyword evidence="6 8" id="KW-0067">ATP-binding</keyword>
<evidence type="ECO:0000256" key="3">
    <source>
        <dbReference type="ARBA" id="ARBA00022727"/>
    </source>
</evidence>
<evidence type="ECO:0000256" key="8">
    <source>
        <dbReference type="HAMAP-Rule" id="MF_00165"/>
    </source>
</evidence>
<dbReference type="PANTHER" id="PTHR10344">
    <property type="entry name" value="THYMIDYLATE KINASE"/>
    <property type="match status" value="1"/>
</dbReference>
<evidence type="ECO:0000313" key="11">
    <source>
        <dbReference type="Proteomes" id="UP000177629"/>
    </source>
</evidence>
<comment type="catalytic activity">
    <reaction evidence="7 8">
        <text>dTMP + ATP = dTDP + ADP</text>
        <dbReference type="Rhea" id="RHEA:13517"/>
        <dbReference type="ChEBI" id="CHEBI:30616"/>
        <dbReference type="ChEBI" id="CHEBI:58369"/>
        <dbReference type="ChEBI" id="CHEBI:63528"/>
        <dbReference type="ChEBI" id="CHEBI:456216"/>
        <dbReference type="EC" id="2.7.4.9"/>
    </reaction>
</comment>
<evidence type="ECO:0000313" key="10">
    <source>
        <dbReference type="EMBL" id="OHA48542.1"/>
    </source>
</evidence>
<keyword evidence="3 8" id="KW-0545">Nucleotide biosynthesis</keyword>
<dbReference type="GO" id="GO:0004798">
    <property type="term" value="F:dTMP kinase activity"/>
    <property type="evidence" value="ECO:0007669"/>
    <property type="project" value="UniProtKB-UniRule"/>
</dbReference>
<dbReference type="SUPFAM" id="SSF52540">
    <property type="entry name" value="P-loop containing nucleoside triphosphate hydrolases"/>
    <property type="match status" value="1"/>
</dbReference>
<dbReference type="HAMAP" id="MF_00165">
    <property type="entry name" value="Thymidylate_kinase"/>
    <property type="match status" value="1"/>
</dbReference>
<keyword evidence="2 8" id="KW-0808">Transferase</keyword>
<evidence type="ECO:0000259" key="9">
    <source>
        <dbReference type="Pfam" id="PF02223"/>
    </source>
</evidence>
<gene>
    <name evidence="8" type="primary">tmk</name>
    <name evidence="10" type="ORF">A2806_00025</name>
</gene>
<dbReference type="InterPro" id="IPR018094">
    <property type="entry name" value="Thymidylate_kinase"/>
</dbReference>
<dbReference type="GO" id="GO:0006227">
    <property type="term" value="P:dUDP biosynthetic process"/>
    <property type="evidence" value="ECO:0007669"/>
    <property type="project" value="TreeGrafter"/>
</dbReference>
<dbReference type="Gene3D" id="3.40.50.300">
    <property type="entry name" value="P-loop containing nucleotide triphosphate hydrolases"/>
    <property type="match status" value="1"/>
</dbReference>
<dbReference type="Pfam" id="PF02223">
    <property type="entry name" value="Thymidylate_kin"/>
    <property type="match status" value="1"/>
</dbReference>
<keyword evidence="4 8" id="KW-0547">Nucleotide-binding</keyword>
<dbReference type="PANTHER" id="PTHR10344:SF4">
    <property type="entry name" value="UMP-CMP KINASE 2, MITOCHONDRIAL"/>
    <property type="match status" value="1"/>
</dbReference>
<dbReference type="InterPro" id="IPR027417">
    <property type="entry name" value="P-loop_NTPase"/>
</dbReference>
<evidence type="ECO:0000256" key="6">
    <source>
        <dbReference type="ARBA" id="ARBA00022840"/>
    </source>
</evidence>
<dbReference type="GO" id="GO:0005737">
    <property type="term" value="C:cytoplasm"/>
    <property type="evidence" value="ECO:0007669"/>
    <property type="project" value="TreeGrafter"/>
</dbReference>
<evidence type="ECO:0000256" key="5">
    <source>
        <dbReference type="ARBA" id="ARBA00022777"/>
    </source>
</evidence>
<dbReference type="NCBIfam" id="TIGR00041">
    <property type="entry name" value="DTMP_kinase"/>
    <property type="match status" value="1"/>
</dbReference>
<sequence>MQENPYPGFFIAVEGIDGSGKTTQAKNIVRWYASKGYSAVYTKEPSYLDDQQRLRQAITGALEISSLALQELFIEDRQAHLEREIIPQIGKKAPTAVISDRYFLSTMAYGMATDISFEELWQLHRKIRWFVFPDLTIIIDVAADIAFERTKEKKSEADIFEKKDTMGKIRAQYTALAKMLRNDNVYMIDGSNSPEAIFAQIEPLLDKLVKAKYH</sequence>
<proteinExistence type="inferred from homology"/>
<protein>
    <recommendedName>
        <fullName evidence="8">Thymidylate kinase</fullName>
        <ecNumber evidence="8">2.7.4.9</ecNumber>
    </recommendedName>
    <alternativeName>
        <fullName evidence="8">dTMP kinase</fullName>
    </alternativeName>
</protein>
<evidence type="ECO:0000256" key="7">
    <source>
        <dbReference type="ARBA" id="ARBA00048743"/>
    </source>
</evidence>
<comment type="function">
    <text evidence="8">Phosphorylation of dTMP to form dTDP in both de novo and salvage pathways of dTTP synthesis.</text>
</comment>
<comment type="similarity">
    <text evidence="1 8">Belongs to the thymidylate kinase family.</text>
</comment>
<feature type="binding site" evidence="8">
    <location>
        <begin position="15"/>
        <end position="22"/>
    </location>
    <ligand>
        <name>ATP</name>
        <dbReference type="ChEBI" id="CHEBI:30616"/>
    </ligand>
</feature>
<dbReference type="GO" id="GO:0006235">
    <property type="term" value="P:dTTP biosynthetic process"/>
    <property type="evidence" value="ECO:0007669"/>
    <property type="project" value="UniProtKB-UniRule"/>
</dbReference>
<evidence type="ECO:0000256" key="4">
    <source>
        <dbReference type="ARBA" id="ARBA00022741"/>
    </source>
</evidence>
<feature type="domain" description="Thymidylate kinase-like" evidence="9">
    <location>
        <begin position="13"/>
        <end position="201"/>
    </location>
</feature>
<name>A0A1G2PLP8_9BACT</name>
<reference evidence="10 11" key="1">
    <citation type="journal article" date="2016" name="Nat. Commun.">
        <title>Thousands of microbial genomes shed light on interconnected biogeochemical processes in an aquifer system.</title>
        <authorList>
            <person name="Anantharaman K."/>
            <person name="Brown C.T."/>
            <person name="Hug L.A."/>
            <person name="Sharon I."/>
            <person name="Castelle C.J."/>
            <person name="Probst A.J."/>
            <person name="Thomas B.C."/>
            <person name="Singh A."/>
            <person name="Wilkins M.J."/>
            <person name="Karaoz U."/>
            <person name="Brodie E.L."/>
            <person name="Williams K.H."/>
            <person name="Hubbard S.S."/>
            <person name="Banfield J.F."/>
        </authorList>
    </citation>
    <scope>NUCLEOTIDE SEQUENCE [LARGE SCALE GENOMIC DNA]</scope>
</reference>
<dbReference type="CDD" id="cd01672">
    <property type="entry name" value="TMPK"/>
    <property type="match status" value="1"/>
</dbReference>
<dbReference type="Proteomes" id="UP000177629">
    <property type="component" value="Unassembled WGS sequence"/>
</dbReference>
<dbReference type="InterPro" id="IPR039430">
    <property type="entry name" value="Thymidylate_kin-like_dom"/>
</dbReference>
<organism evidence="10 11">
    <name type="scientific">Candidatus Terrybacteria bacterium RIFCSPHIGHO2_01_FULL_48_17</name>
    <dbReference type="NCBI Taxonomy" id="1802362"/>
    <lineage>
        <taxon>Bacteria</taxon>
        <taxon>Candidatus Terryibacteriota</taxon>
    </lineage>
</organism>
<dbReference type="GO" id="GO:0005524">
    <property type="term" value="F:ATP binding"/>
    <property type="evidence" value="ECO:0007669"/>
    <property type="project" value="UniProtKB-UniRule"/>
</dbReference>
<dbReference type="GO" id="GO:0006233">
    <property type="term" value="P:dTDP biosynthetic process"/>
    <property type="evidence" value="ECO:0007669"/>
    <property type="project" value="InterPro"/>
</dbReference>
<evidence type="ECO:0000256" key="1">
    <source>
        <dbReference type="ARBA" id="ARBA00009776"/>
    </source>
</evidence>
<keyword evidence="5 8" id="KW-0418">Kinase</keyword>
<dbReference type="EC" id="2.7.4.9" evidence="8"/>
<dbReference type="EMBL" id="MHSS01000005">
    <property type="protein sequence ID" value="OHA48542.1"/>
    <property type="molecule type" value="Genomic_DNA"/>
</dbReference>
<dbReference type="AlphaFoldDB" id="A0A1G2PLP8"/>
<accession>A0A1G2PLP8</accession>
<comment type="caution">
    <text evidence="10">The sequence shown here is derived from an EMBL/GenBank/DDBJ whole genome shotgun (WGS) entry which is preliminary data.</text>
</comment>